<evidence type="ECO:0000256" key="3">
    <source>
        <dbReference type="ARBA" id="ARBA00022452"/>
    </source>
</evidence>
<feature type="signal peptide" evidence="7">
    <location>
        <begin position="1"/>
        <end position="24"/>
    </location>
</feature>
<dbReference type="PANTHER" id="PTHR30069:SF46">
    <property type="entry name" value="OAR PROTEIN"/>
    <property type="match status" value="1"/>
</dbReference>
<proteinExistence type="predicted"/>
<dbReference type="eggNOG" id="COG4771">
    <property type="taxonomic scope" value="Bacteria"/>
</dbReference>
<keyword evidence="5" id="KW-0472">Membrane</keyword>
<dbReference type="EMBL" id="CP002467">
    <property type="protein sequence ID" value="ADV84838.1"/>
    <property type="molecule type" value="Genomic_DNA"/>
</dbReference>
<evidence type="ECO:0000313" key="9">
    <source>
        <dbReference type="EMBL" id="ADV84838.1"/>
    </source>
</evidence>
<keyword evidence="3" id="KW-1134">Transmembrane beta strand</keyword>
<dbReference type="AlphaFoldDB" id="E8V4L4"/>
<name>E8V4L4_TERSS</name>
<dbReference type="Pfam" id="PF13620">
    <property type="entry name" value="CarboxypepD_reg"/>
    <property type="match status" value="1"/>
</dbReference>
<evidence type="ECO:0000259" key="8">
    <source>
        <dbReference type="Pfam" id="PF25183"/>
    </source>
</evidence>
<gene>
    <name evidence="9" type="ordered locus">AciPR4_4090</name>
</gene>
<comment type="subcellular location">
    <subcellularLocation>
        <location evidence="1">Cell outer membrane</location>
        <topology evidence="1">Multi-pass membrane protein</topology>
    </subcellularLocation>
</comment>
<dbReference type="SUPFAM" id="SSF56935">
    <property type="entry name" value="Porins"/>
    <property type="match status" value="1"/>
</dbReference>
<dbReference type="Gene3D" id="2.40.170.20">
    <property type="entry name" value="TonB-dependent receptor, beta-barrel domain"/>
    <property type="match status" value="1"/>
</dbReference>
<dbReference type="Gene3D" id="2.170.130.10">
    <property type="entry name" value="TonB-dependent receptor, plug domain"/>
    <property type="match status" value="1"/>
</dbReference>
<dbReference type="STRING" id="401053.AciPR4_4090"/>
<keyword evidence="9" id="KW-0675">Receptor</keyword>
<dbReference type="InterPro" id="IPR036942">
    <property type="entry name" value="Beta-barrel_TonB_sf"/>
</dbReference>
<feature type="chain" id="PRO_5003229189" evidence="7">
    <location>
        <begin position="25"/>
        <end position="1078"/>
    </location>
</feature>
<feature type="domain" description="TonB-dependent transporter Oar-like beta-barrel" evidence="8">
    <location>
        <begin position="242"/>
        <end position="1071"/>
    </location>
</feature>
<keyword evidence="7" id="KW-0732">Signal</keyword>
<dbReference type="InterPro" id="IPR057601">
    <property type="entry name" value="Oar-like_b-barrel"/>
</dbReference>
<dbReference type="HOGENOM" id="CLU_006298_0_0_0"/>
<protein>
    <submittedName>
        <fullName evidence="9">TonB-dependent receptor plug</fullName>
    </submittedName>
</protein>
<dbReference type="KEGG" id="tsa:AciPR4_4090"/>
<accession>E8V4L4</accession>
<dbReference type="PANTHER" id="PTHR30069">
    <property type="entry name" value="TONB-DEPENDENT OUTER MEMBRANE RECEPTOR"/>
    <property type="match status" value="1"/>
</dbReference>
<sequence>MKHLLSARAILAGCLFTMATTVWAQSTTQGAISGTVFDATNAVIPKASVTIHNNGTNADLALTADDGGFFKAPQLPPGTYTVTISSAGFSELKSNQVMVQVNQVTELNPHLTAGASSSVIEVTAETPVLKFDTPAYGGQLSNAEIESIPINNRRWSSLSLLTPGVTNDASGFGLISFRAISATLNNVLIDGADDNQAYFGEERGRTRAGYSTAQTAIREFQVNTGVYSAEFGRAVGGVVNSVTKSGTNAIHGEAYFYHRGDELAAPNPYTNTVVYNTTTGTASQINFKPKDKRNQYGFGIGGPIIKDKLFFFYAFDEFRRNFPGTGRAGNTTFYADPSAADLATLTTRLSNSTGATVTSAQALATYRSFIQSMNTALGPVARYGNQDINTPKLDWQVNGKNHVSVLYHRLRWDSPGGVQTQQSNTYATDSFGTDFVKLDYGLAKLDSIITSHITNELRYQYARELNDEGRQTPVAFTNQFLTPASGIPVQINLPTNAFTMGAPYYSFRAALPDERKWQIGDTASFLYGKHNLKVGLDLLHNYDIQNTLGGSTAPPNGLYTYGTLLGYISDLASPSRGGCGTGTGAAYVPVGCYTNYKQTLGRPNFDVRTIDYGFFAQDDWKLAPTLTLNLGVRYDYEKLPDVILPNAAFPDTLNTPSDKNNISPRLGFAWDPYGLGKTVVRGGYGMYYGHIPNALFLTARSTTGAAGGQNAYTLTPSASAPRLPSTTFTPGGTTTPDIQYLAKNFQNPMAQQFDLAVQQELGMNTVLSVSYLGSLGRELPNSLNLNLDPTKTYTQNYTVTGTGNCGPLACGSSFPVTVYSGATVGGTPTVKNTAANAAYAAISNVNSSFHALTVEVQKRASKYISFDANYTWSHALDFNQNQVTGLGSNLWIDPYNNARANYGNSFLNVPHRVVGWAILNIPGTHGNAILKQATNGWSIKPAFQMQSGLPYSASTNSFTTSNQCAAATCLKPFTTGLGGTGTTYMPILGRNTFQYPRDIVIDLRVQRDFPITERMRFELIGEAFNLANHQNITGINTTAYNVTGTSLTYQSTFGAVQNSNNNYAYNPRNIQIGGRLFF</sequence>
<evidence type="ECO:0000256" key="1">
    <source>
        <dbReference type="ARBA" id="ARBA00004571"/>
    </source>
</evidence>
<evidence type="ECO:0000313" key="10">
    <source>
        <dbReference type="Proteomes" id="UP000006844"/>
    </source>
</evidence>
<dbReference type="Gene3D" id="2.60.40.1120">
    <property type="entry name" value="Carboxypeptidase-like, regulatory domain"/>
    <property type="match status" value="1"/>
</dbReference>
<dbReference type="Pfam" id="PF25183">
    <property type="entry name" value="OMP_b-brl_4"/>
    <property type="match status" value="1"/>
</dbReference>
<dbReference type="InterPro" id="IPR039426">
    <property type="entry name" value="TonB-dep_rcpt-like"/>
</dbReference>
<dbReference type="RefSeq" id="WP_013570568.1">
    <property type="nucleotide sequence ID" value="NC_014963.1"/>
</dbReference>
<dbReference type="GO" id="GO:0030246">
    <property type="term" value="F:carbohydrate binding"/>
    <property type="evidence" value="ECO:0007669"/>
    <property type="project" value="InterPro"/>
</dbReference>
<dbReference type="InterPro" id="IPR013784">
    <property type="entry name" value="Carb-bd-like_fold"/>
</dbReference>
<keyword evidence="4" id="KW-0812">Transmembrane</keyword>
<dbReference type="OrthoDB" id="97893at2"/>
<evidence type="ECO:0000256" key="2">
    <source>
        <dbReference type="ARBA" id="ARBA00022448"/>
    </source>
</evidence>
<keyword evidence="10" id="KW-1185">Reference proteome</keyword>
<dbReference type="GO" id="GO:0015344">
    <property type="term" value="F:siderophore uptake transmembrane transporter activity"/>
    <property type="evidence" value="ECO:0007669"/>
    <property type="project" value="TreeGrafter"/>
</dbReference>
<evidence type="ECO:0000256" key="7">
    <source>
        <dbReference type="SAM" id="SignalP"/>
    </source>
</evidence>
<organism evidence="9 10">
    <name type="scientific">Terriglobus saanensis (strain ATCC BAA-1853 / DSM 23119 / SP1PR4)</name>
    <dbReference type="NCBI Taxonomy" id="401053"/>
    <lineage>
        <taxon>Bacteria</taxon>
        <taxon>Pseudomonadati</taxon>
        <taxon>Acidobacteriota</taxon>
        <taxon>Terriglobia</taxon>
        <taxon>Terriglobales</taxon>
        <taxon>Acidobacteriaceae</taxon>
        <taxon>Terriglobus</taxon>
    </lineage>
</organism>
<dbReference type="Proteomes" id="UP000006844">
    <property type="component" value="Chromosome"/>
</dbReference>
<evidence type="ECO:0000256" key="6">
    <source>
        <dbReference type="ARBA" id="ARBA00023237"/>
    </source>
</evidence>
<dbReference type="SUPFAM" id="SSF49452">
    <property type="entry name" value="Starch-binding domain-like"/>
    <property type="match status" value="1"/>
</dbReference>
<evidence type="ECO:0000256" key="5">
    <source>
        <dbReference type="ARBA" id="ARBA00023136"/>
    </source>
</evidence>
<keyword evidence="6" id="KW-0998">Cell outer membrane</keyword>
<keyword evidence="2" id="KW-0813">Transport</keyword>
<reference evidence="9 10" key="1">
    <citation type="journal article" date="2012" name="Stand. Genomic Sci.">
        <title>Complete genome sequence of Terriglobus saanensis type strain SP1PR4(T), an Acidobacteria from tundra soil.</title>
        <authorList>
            <person name="Rawat S.R."/>
            <person name="Mannisto M.K."/>
            <person name="Starovoytov V."/>
            <person name="Goodwin L."/>
            <person name="Nolan M."/>
            <person name="Hauser L."/>
            <person name="Land M."/>
            <person name="Davenport K.W."/>
            <person name="Woyke T."/>
            <person name="Haggblom M.M."/>
        </authorList>
    </citation>
    <scope>NUCLEOTIDE SEQUENCE</scope>
    <source>
        <strain evidence="10">ATCC BAA-1853 / DSM 23119 / SP1PR4</strain>
    </source>
</reference>
<dbReference type="GO" id="GO:0009279">
    <property type="term" value="C:cell outer membrane"/>
    <property type="evidence" value="ECO:0007669"/>
    <property type="project" value="UniProtKB-SubCell"/>
</dbReference>
<dbReference type="InterPro" id="IPR037066">
    <property type="entry name" value="Plug_dom_sf"/>
</dbReference>
<dbReference type="GO" id="GO:0044718">
    <property type="term" value="P:siderophore transmembrane transport"/>
    <property type="evidence" value="ECO:0007669"/>
    <property type="project" value="TreeGrafter"/>
</dbReference>
<evidence type="ECO:0000256" key="4">
    <source>
        <dbReference type="ARBA" id="ARBA00022692"/>
    </source>
</evidence>